<evidence type="ECO:0000313" key="2">
    <source>
        <dbReference type="Proteomes" id="UP000253729"/>
    </source>
</evidence>
<keyword evidence="2" id="KW-1185">Reference proteome</keyword>
<dbReference type="AlphaFoldDB" id="A0A3F3PM65"/>
<evidence type="ECO:0000313" key="1">
    <source>
        <dbReference type="EMBL" id="RDH27872.1"/>
    </source>
</evidence>
<sequence>MLLLHRTTWGWMRLYEKSTPPQQSRAGIALLGTTTTTTYRSERLDSLLSWLHSPSLLSLSYSFHTCWTSKGTFLHHAH</sequence>
<organism evidence="1 2">
    <name type="scientific">Aspergillus welwitschiae</name>
    <dbReference type="NCBI Taxonomy" id="1341132"/>
    <lineage>
        <taxon>Eukaryota</taxon>
        <taxon>Fungi</taxon>
        <taxon>Dikarya</taxon>
        <taxon>Ascomycota</taxon>
        <taxon>Pezizomycotina</taxon>
        <taxon>Eurotiomycetes</taxon>
        <taxon>Eurotiomycetidae</taxon>
        <taxon>Eurotiales</taxon>
        <taxon>Aspergillaceae</taxon>
        <taxon>Aspergillus</taxon>
        <taxon>Aspergillus subgen. Circumdati</taxon>
    </lineage>
</organism>
<proteinExistence type="predicted"/>
<reference evidence="1 2" key="1">
    <citation type="submission" date="2018-07" db="EMBL/GenBank/DDBJ databases">
        <title>The genomes of Aspergillus section Nigri reveals drivers in fungal speciation.</title>
        <authorList>
            <consortium name="DOE Joint Genome Institute"/>
            <person name="Vesth T.C."/>
            <person name="Nybo J."/>
            <person name="Theobald S."/>
            <person name="Brandl J."/>
            <person name="Frisvad J.C."/>
            <person name="Nielsen K.F."/>
            <person name="Lyhne E.K."/>
            <person name="Kogle M.E."/>
            <person name="Kuo A."/>
            <person name="Riley R."/>
            <person name="Clum A."/>
            <person name="Nolan M."/>
            <person name="Lipzen A."/>
            <person name="Salamov A."/>
            <person name="Henrissat B."/>
            <person name="Wiebenga A."/>
            <person name="De vries R.P."/>
            <person name="Grigoriev I.V."/>
            <person name="Mortensen U.H."/>
            <person name="Andersen M.R."/>
            <person name="Baker S.E."/>
        </authorList>
    </citation>
    <scope>NUCLEOTIDE SEQUENCE [LARGE SCALE GENOMIC DNA]</scope>
    <source>
        <strain evidence="1 2">CBS 139.54b</strain>
    </source>
</reference>
<dbReference type="GeneID" id="38136428"/>
<gene>
    <name evidence="1" type="ORF">BDQ94DRAFT_152998</name>
</gene>
<accession>A0A3F3PM65</accession>
<dbReference type="Proteomes" id="UP000253729">
    <property type="component" value="Unassembled WGS sequence"/>
</dbReference>
<name>A0A3F3PM65_9EURO</name>
<feature type="non-terminal residue" evidence="1">
    <location>
        <position position="78"/>
    </location>
</feature>
<dbReference type="RefSeq" id="XP_026620894.1">
    <property type="nucleotide sequence ID" value="XM_026768072.1"/>
</dbReference>
<dbReference type="EMBL" id="KZ852082">
    <property type="protein sequence ID" value="RDH27872.1"/>
    <property type="molecule type" value="Genomic_DNA"/>
</dbReference>
<protein>
    <submittedName>
        <fullName evidence="1">Uncharacterized protein</fullName>
    </submittedName>
</protein>